<feature type="signal peptide" evidence="1">
    <location>
        <begin position="1"/>
        <end position="23"/>
    </location>
</feature>
<keyword evidence="1" id="KW-0732">Signal</keyword>
<proteinExistence type="predicted"/>
<organism evidence="2 3">
    <name type="scientific">Ophiophagus hannah</name>
    <name type="common">King cobra</name>
    <name type="synonym">Naja hannah</name>
    <dbReference type="NCBI Taxonomy" id="8665"/>
    <lineage>
        <taxon>Eukaryota</taxon>
        <taxon>Metazoa</taxon>
        <taxon>Chordata</taxon>
        <taxon>Craniata</taxon>
        <taxon>Vertebrata</taxon>
        <taxon>Euteleostomi</taxon>
        <taxon>Lepidosauria</taxon>
        <taxon>Squamata</taxon>
        <taxon>Bifurcata</taxon>
        <taxon>Unidentata</taxon>
        <taxon>Episquamata</taxon>
        <taxon>Toxicofera</taxon>
        <taxon>Serpentes</taxon>
        <taxon>Colubroidea</taxon>
        <taxon>Elapidae</taxon>
        <taxon>Elapinae</taxon>
        <taxon>Ophiophagus</taxon>
    </lineage>
</organism>
<dbReference type="EMBL" id="AZIM01000255">
    <property type="protein sequence ID" value="ETE72213.1"/>
    <property type="molecule type" value="Genomic_DNA"/>
</dbReference>
<keyword evidence="3" id="KW-1185">Reference proteome</keyword>
<reference evidence="2 3" key="1">
    <citation type="journal article" date="2013" name="Proc. Natl. Acad. Sci. U.S.A.">
        <title>The king cobra genome reveals dynamic gene evolution and adaptation in the snake venom system.</title>
        <authorList>
            <person name="Vonk F.J."/>
            <person name="Casewell N.R."/>
            <person name="Henkel C.V."/>
            <person name="Heimberg A.M."/>
            <person name="Jansen H.J."/>
            <person name="McCleary R.J."/>
            <person name="Kerkkamp H.M."/>
            <person name="Vos R.A."/>
            <person name="Guerreiro I."/>
            <person name="Calvete J.J."/>
            <person name="Wuster W."/>
            <person name="Woods A.E."/>
            <person name="Logan J.M."/>
            <person name="Harrison R.A."/>
            <person name="Castoe T.A."/>
            <person name="de Koning A.P."/>
            <person name="Pollock D.D."/>
            <person name="Yandell M."/>
            <person name="Calderon D."/>
            <person name="Renjifo C."/>
            <person name="Currier R.B."/>
            <person name="Salgado D."/>
            <person name="Pla D."/>
            <person name="Sanz L."/>
            <person name="Hyder A.S."/>
            <person name="Ribeiro J.M."/>
            <person name="Arntzen J.W."/>
            <person name="van den Thillart G.E."/>
            <person name="Boetzer M."/>
            <person name="Pirovano W."/>
            <person name="Dirks R.P."/>
            <person name="Spaink H.P."/>
            <person name="Duboule D."/>
            <person name="McGlinn E."/>
            <person name="Kini R.M."/>
            <person name="Richardson M.K."/>
        </authorList>
    </citation>
    <scope>NUCLEOTIDE SEQUENCE</scope>
    <source>
        <tissue evidence="2">Blood</tissue>
    </source>
</reference>
<accession>V8PDX8</accession>
<name>V8PDX8_OPHHA</name>
<keyword evidence="2" id="KW-0687">Ribonucleoprotein</keyword>
<feature type="non-terminal residue" evidence="2">
    <location>
        <position position="1"/>
    </location>
</feature>
<feature type="chain" id="PRO_5004771400" evidence="1">
    <location>
        <begin position="24"/>
        <end position="122"/>
    </location>
</feature>
<evidence type="ECO:0000313" key="2">
    <source>
        <dbReference type="EMBL" id="ETE72213.1"/>
    </source>
</evidence>
<sequence>MLRVTLCSARALEMVLVPALAGARVVPNNFCSHSCPLSGWVAMSLPLNPKPFLNGLTGKPSQLIAPNDLGPRVSTLEGWKAQSTLSPSGSNSWLWADHFFFRLPGCPIQCLGIWEGDVKEWW</sequence>
<dbReference type="Proteomes" id="UP000018936">
    <property type="component" value="Unassembled WGS sequence"/>
</dbReference>
<evidence type="ECO:0000256" key="1">
    <source>
        <dbReference type="SAM" id="SignalP"/>
    </source>
</evidence>
<comment type="caution">
    <text evidence="2">The sequence shown here is derived from an EMBL/GenBank/DDBJ whole genome shotgun (WGS) entry which is preliminary data.</text>
</comment>
<protein>
    <submittedName>
        <fullName evidence="2">Small nuclear ribonucleoprotein F</fullName>
    </submittedName>
</protein>
<gene>
    <name evidence="2" type="primary">SNRPF</name>
    <name evidence="2" type="ORF">L345_01968</name>
</gene>
<dbReference type="GO" id="GO:1990904">
    <property type="term" value="C:ribonucleoprotein complex"/>
    <property type="evidence" value="ECO:0007669"/>
    <property type="project" value="UniProtKB-KW"/>
</dbReference>
<dbReference type="AlphaFoldDB" id="V8PDX8"/>
<evidence type="ECO:0000313" key="3">
    <source>
        <dbReference type="Proteomes" id="UP000018936"/>
    </source>
</evidence>